<evidence type="ECO:0000313" key="2">
    <source>
        <dbReference type="EMBL" id="UWM55121.1"/>
    </source>
</evidence>
<evidence type="ECO:0000313" key="3">
    <source>
        <dbReference type="Proteomes" id="UP001057580"/>
    </source>
</evidence>
<evidence type="ECO:0000256" key="1">
    <source>
        <dbReference type="SAM" id="MobiDB-lite"/>
    </source>
</evidence>
<dbReference type="InterPro" id="IPR036388">
    <property type="entry name" value="WH-like_DNA-bd_sf"/>
</dbReference>
<dbReference type="Proteomes" id="UP001057580">
    <property type="component" value="Chromosome"/>
</dbReference>
<dbReference type="Gene3D" id="1.10.10.10">
    <property type="entry name" value="Winged helix-like DNA-binding domain superfamily/Winged helix DNA-binding domain"/>
    <property type="match status" value="1"/>
</dbReference>
<name>A0A9E7R421_9EURY</name>
<reference evidence="2" key="1">
    <citation type="submission" date="2022-09" db="EMBL/GenBank/DDBJ databases">
        <title>Diverse halophilic archaea isolated from saline environments.</title>
        <authorList>
            <person name="Cui H.-L."/>
        </authorList>
    </citation>
    <scope>NUCLEOTIDE SEQUENCE</scope>
    <source>
        <strain evidence="2">ZS-35-S2</strain>
    </source>
</reference>
<feature type="compositionally biased region" description="Acidic residues" evidence="1">
    <location>
        <begin position="82"/>
        <end position="92"/>
    </location>
</feature>
<dbReference type="GeneID" id="74941216"/>
<dbReference type="KEGG" id="ssai:N0B31_02300"/>
<proteinExistence type="predicted"/>
<gene>
    <name evidence="2" type="ORF">N0B31_02300</name>
</gene>
<protein>
    <recommendedName>
        <fullName evidence="4">DUF2250 domain-containing protein</fullName>
    </recommendedName>
</protein>
<keyword evidence="3" id="KW-1185">Reference proteome</keyword>
<sequence>MQPNGLRSVDVSILEYLDRHPPEYIPLVANRLGVHLGYAERRFETLVDGGLVRPVTNESIYTITEQGRAALTPGEGAAETERESEEPVLADD</sequence>
<evidence type="ECO:0008006" key="4">
    <source>
        <dbReference type="Google" id="ProtNLM"/>
    </source>
</evidence>
<dbReference type="RefSeq" id="WP_260594173.1">
    <property type="nucleotide sequence ID" value="NZ_CP104003.1"/>
</dbReference>
<dbReference type="EMBL" id="CP104003">
    <property type="protein sequence ID" value="UWM55121.1"/>
    <property type="molecule type" value="Genomic_DNA"/>
</dbReference>
<organism evidence="2 3">
    <name type="scientific">Salinirubellus salinus</name>
    <dbReference type="NCBI Taxonomy" id="1364945"/>
    <lineage>
        <taxon>Archaea</taxon>
        <taxon>Methanobacteriati</taxon>
        <taxon>Methanobacteriota</taxon>
        <taxon>Stenosarchaea group</taxon>
        <taxon>Halobacteria</taxon>
        <taxon>Halobacteriales</taxon>
        <taxon>Natronomonadaceae</taxon>
        <taxon>Salinirubellus</taxon>
    </lineage>
</organism>
<accession>A0A9E7R421</accession>
<dbReference type="InterPro" id="IPR036390">
    <property type="entry name" value="WH_DNA-bd_sf"/>
</dbReference>
<dbReference type="SUPFAM" id="SSF46785">
    <property type="entry name" value="Winged helix' DNA-binding domain"/>
    <property type="match status" value="1"/>
</dbReference>
<dbReference type="AlphaFoldDB" id="A0A9E7R421"/>
<feature type="region of interest" description="Disordered" evidence="1">
    <location>
        <begin position="66"/>
        <end position="92"/>
    </location>
</feature>